<feature type="compositionally biased region" description="Basic residues" evidence="1">
    <location>
        <begin position="260"/>
        <end position="271"/>
    </location>
</feature>
<dbReference type="AlphaFoldDB" id="A0A9K3LUF7"/>
<feature type="compositionally biased region" description="Low complexity" evidence="1">
    <location>
        <begin position="359"/>
        <end position="373"/>
    </location>
</feature>
<protein>
    <submittedName>
        <fullName evidence="2">Uncharacterized protein</fullName>
    </submittedName>
</protein>
<feature type="compositionally biased region" description="Acidic residues" evidence="1">
    <location>
        <begin position="144"/>
        <end position="163"/>
    </location>
</feature>
<feature type="compositionally biased region" description="Polar residues" evidence="1">
    <location>
        <begin position="387"/>
        <end position="416"/>
    </location>
</feature>
<feature type="compositionally biased region" description="Polar residues" evidence="1">
    <location>
        <begin position="51"/>
        <end position="67"/>
    </location>
</feature>
<feature type="compositionally biased region" description="Acidic residues" evidence="1">
    <location>
        <begin position="171"/>
        <end position="183"/>
    </location>
</feature>
<accession>A0A9K3LUF7</accession>
<evidence type="ECO:0000256" key="1">
    <source>
        <dbReference type="SAM" id="MobiDB-lite"/>
    </source>
</evidence>
<dbReference type="Proteomes" id="UP000693970">
    <property type="component" value="Unassembled WGS sequence"/>
</dbReference>
<reference evidence="2" key="2">
    <citation type="submission" date="2021-04" db="EMBL/GenBank/DDBJ databases">
        <authorList>
            <person name="Podell S."/>
        </authorList>
    </citation>
    <scope>NUCLEOTIDE SEQUENCE</scope>
    <source>
        <strain evidence="2">Hildebrandi</strain>
    </source>
</reference>
<evidence type="ECO:0000313" key="2">
    <source>
        <dbReference type="EMBL" id="KAG7368163.1"/>
    </source>
</evidence>
<proteinExistence type="predicted"/>
<gene>
    <name evidence="2" type="ORF">IV203_030906</name>
</gene>
<feature type="compositionally biased region" description="Acidic residues" evidence="1">
    <location>
        <begin position="860"/>
        <end position="878"/>
    </location>
</feature>
<reference evidence="2" key="1">
    <citation type="journal article" date="2021" name="Sci. Rep.">
        <title>Diploid genomic architecture of Nitzschia inconspicua, an elite biomass production diatom.</title>
        <authorList>
            <person name="Oliver A."/>
            <person name="Podell S."/>
            <person name="Pinowska A."/>
            <person name="Traller J.C."/>
            <person name="Smith S.R."/>
            <person name="McClure R."/>
            <person name="Beliaev A."/>
            <person name="Bohutskyi P."/>
            <person name="Hill E.A."/>
            <person name="Rabines A."/>
            <person name="Zheng H."/>
            <person name="Allen L.Z."/>
            <person name="Kuo A."/>
            <person name="Grigoriev I.V."/>
            <person name="Allen A.E."/>
            <person name="Hazlebeck D."/>
            <person name="Allen E.E."/>
        </authorList>
    </citation>
    <scope>NUCLEOTIDE SEQUENCE</scope>
    <source>
        <strain evidence="2">Hildebrandi</strain>
    </source>
</reference>
<feature type="compositionally biased region" description="Acidic residues" evidence="1">
    <location>
        <begin position="211"/>
        <end position="225"/>
    </location>
</feature>
<comment type="caution">
    <text evidence="2">The sequence shown here is derived from an EMBL/GenBank/DDBJ whole genome shotgun (WGS) entry which is preliminary data.</text>
</comment>
<feature type="compositionally biased region" description="Basic and acidic residues" evidence="1">
    <location>
        <begin position="320"/>
        <end position="333"/>
    </location>
</feature>
<dbReference type="EMBL" id="JAGRRH010000006">
    <property type="protein sequence ID" value="KAG7368163.1"/>
    <property type="molecule type" value="Genomic_DNA"/>
</dbReference>
<feature type="compositionally biased region" description="Acidic residues" evidence="1">
    <location>
        <begin position="886"/>
        <end position="899"/>
    </location>
</feature>
<keyword evidence="3" id="KW-1185">Reference proteome</keyword>
<evidence type="ECO:0000313" key="3">
    <source>
        <dbReference type="Proteomes" id="UP000693970"/>
    </source>
</evidence>
<feature type="compositionally biased region" description="Low complexity" evidence="1">
    <location>
        <begin position="228"/>
        <end position="238"/>
    </location>
</feature>
<feature type="compositionally biased region" description="Basic residues" evidence="1">
    <location>
        <begin position="109"/>
        <end position="129"/>
    </location>
</feature>
<feature type="compositionally biased region" description="Basic and acidic residues" evidence="1">
    <location>
        <begin position="32"/>
        <end position="50"/>
    </location>
</feature>
<feature type="compositionally biased region" description="Basic and acidic residues" evidence="1">
    <location>
        <begin position="84"/>
        <end position="98"/>
    </location>
</feature>
<name>A0A9K3LUF7_9STRA</name>
<feature type="compositionally biased region" description="Basic and acidic residues" evidence="1">
    <location>
        <begin position="8"/>
        <end position="22"/>
    </location>
</feature>
<feature type="compositionally biased region" description="Basic residues" evidence="1">
    <location>
        <begin position="239"/>
        <end position="248"/>
    </location>
</feature>
<organism evidence="2 3">
    <name type="scientific">Nitzschia inconspicua</name>
    <dbReference type="NCBI Taxonomy" id="303405"/>
    <lineage>
        <taxon>Eukaryota</taxon>
        <taxon>Sar</taxon>
        <taxon>Stramenopiles</taxon>
        <taxon>Ochrophyta</taxon>
        <taxon>Bacillariophyta</taxon>
        <taxon>Bacillariophyceae</taxon>
        <taxon>Bacillariophycidae</taxon>
        <taxon>Bacillariales</taxon>
        <taxon>Bacillariaceae</taxon>
        <taxon>Nitzschia</taxon>
    </lineage>
</organism>
<dbReference type="OrthoDB" id="49182at2759"/>
<feature type="region of interest" description="Disordered" evidence="1">
    <location>
        <begin position="853"/>
        <end position="945"/>
    </location>
</feature>
<sequence length="945" mass="107862">MPRSAAKYRIDRSRSSKGDRESMTLSSDSDDDFFRSVEDGADNGKVDHHTTATINASSALKTSNSIRNYKDTQDDQDDIQEFTHSQDSDNDNDQHIDDSDSEDDIPARNPRRRTVPKQKRPTRSSRGKLKSSTPSTKSRRPTIQDDDDDEEEEEEEDHDEYDDNQAKSSSDEEFVDEDDEQDDVPVKGSVRTRRTPPNRPQRSSRRKTELSEEEAAFTDSDDDPNDTPPTRRAAAAAAGRRRPKRQPTKSKGAGSVTRKAPTRKVATKNNHKPAALYPQDTLAGLPSPKRSSAIKARNKVKSVAKVEEKGSDQDIDSDEYSGHESESKEEHVPPKKTSSRTPRKKNVNESSDEEFRIGSESSNSNSSEEASLSDPLDADDEEIAAKSDQSYIKNDLQEQLQENGNTKGVNVDNEQVGTADESSDDDVLVTSRRNRSAKNEIRPSPRKGRYQGLDSSSSSEDDHKEDQENPTPIKTAPTLPPCTSRLDAITAEELPRRHVCYISPDGQSRTCFKLETLRQIALKSSQLQLRTDLDGMQRQTFLQPPHFRTAASDDLLDQIASRFGRDALDLHGPYYNRKHSSLQVHQREDSSDDDFGVYALANFRDRVQKYFQNSMGSQDIYVCPLCYGQSHRLIVNPEADDDDETVPLEGKYDPMHVLGNLDKDEFVVASHFCFTRASNIKKHLRSDHNIDTREVQGNDLYMRWKVRAPDGLLQRWLAYYYNHKSKQGYMKMYWYEGNSQNFILLLDLMKRVEMYSELATDPDSTEEEKGAAEEYLQRAENYYESFSSLVPALWKSIASPFAESAINMKEFIVEDDEVEDESEDDNTNHASLHRQLAAKDDESDENDLVHKLQRKYVDKNDEEEDYINDESSEDELEITETKDRNAEDEEEEEEEDNEDEKMKGYYSPVEEEKDEWILSRLARRKRNSLSTPSLQQENFSKRAAR</sequence>
<feature type="region of interest" description="Disordered" evidence="1">
    <location>
        <begin position="1"/>
        <end position="483"/>
    </location>
</feature>
<feature type="compositionally biased region" description="Polar residues" evidence="1">
    <location>
        <begin position="928"/>
        <end position="938"/>
    </location>
</feature>